<dbReference type="RefSeq" id="WP_386822653.1">
    <property type="nucleotide sequence ID" value="NZ_JBHTIF010000001.1"/>
</dbReference>
<dbReference type="Proteomes" id="UP001597110">
    <property type="component" value="Unassembled WGS sequence"/>
</dbReference>
<feature type="chain" id="PRO_5045732579" description="Secreted protein" evidence="1">
    <location>
        <begin position="21"/>
        <end position="250"/>
    </location>
</feature>
<protein>
    <recommendedName>
        <fullName evidence="4">Secreted protein</fullName>
    </recommendedName>
</protein>
<organism evidence="2 3">
    <name type="scientific">Lysobacter brunescens</name>
    <dbReference type="NCBI Taxonomy" id="262323"/>
    <lineage>
        <taxon>Bacteria</taxon>
        <taxon>Pseudomonadati</taxon>
        <taxon>Pseudomonadota</taxon>
        <taxon>Gammaproteobacteria</taxon>
        <taxon>Lysobacterales</taxon>
        <taxon>Lysobacteraceae</taxon>
        <taxon>Lysobacter</taxon>
    </lineage>
</organism>
<dbReference type="EMBL" id="JBHTIF010000001">
    <property type="protein sequence ID" value="MFD0725028.1"/>
    <property type="molecule type" value="Genomic_DNA"/>
</dbReference>
<reference evidence="3" key="1">
    <citation type="journal article" date="2019" name="Int. J. Syst. Evol. Microbiol.">
        <title>The Global Catalogue of Microorganisms (GCM) 10K type strain sequencing project: providing services to taxonomists for standard genome sequencing and annotation.</title>
        <authorList>
            <consortium name="The Broad Institute Genomics Platform"/>
            <consortium name="The Broad Institute Genome Sequencing Center for Infectious Disease"/>
            <person name="Wu L."/>
            <person name="Ma J."/>
        </authorList>
    </citation>
    <scope>NUCLEOTIDE SEQUENCE [LARGE SCALE GENOMIC DNA]</scope>
    <source>
        <strain evidence="3">CCUG 55585</strain>
    </source>
</reference>
<evidence type="ECO:0000313" key="2">
    <source>
        <dbReference type="EMBL" id="MFD0725028.1"/>
    </source>
</evidence>
<comment type="caution">
    <text evidence="2">The sequence shown here is derived from an EMBL/GenBank/DDBJ whole genome shotgun (WGS) entry which is preliminary data.</text>
</comment>
<sequence>MIRTLLLALPCLLAVLPAHATLLAVDGDARSPDRSRLLYRESHLIRKDGDRPVERLVLYRCPDGRAFARKRIDYRRSTLAPDFELVDARGHREGLRRQGDRILVWSGDDAPRALSPPGGPLVADAGFDEYLRRHWTAATSGKPQVIAFAVPSYGRSLSFKVRGQPARDAGDPHRFELRLDGLLGRLAPPIRVEYDDQRQLRRFIGLTNIRDARGDQIEAEIVFPSAPRAADPREWQTASGVPLATCALGG</sequence>
<evidence type="ECO:0008006" key="4">
    <source>
        <dbReference type="Google" id="ProtNLM"/>
    </source>
</evidence>
<name>A0ABW2YA86_9GAMM</name>
<proteinExistence type="predicted"/>
<accession>A0ABW2YA86</accession>
<keyword evidence="3" id="KW-1185">Reference proteome</keyword>
<evidence type="ECO:0000313" key="3">
    <source>
        <dbReference type="Proteomes" id="UP001597110"/>
    </source>
</evidence>
<gene>
    <name evidence="2" type="ORF">ACFQ0E_05375</name>
</gene>
<evidence type="ECO:0000256" key="1">
    <source>
        <dbReference type="SAM" id="SignalP"/>
    </source>
</evidence>
<feature type="signal peptide" evidence="1">
    <location>
        <begin position="1"/>
        <end position="20"/>
    </location>
</feature>
<keyword evidence="1" id="KW-0732">Signal</keyword>